<dbReference type="AlphaFoldDB" id="A0AAD2FC35"/>
<protein>
    <recommendedName>
        <fullName evidence="13">ADP,ATP carrier protein</fullName>
    </recommendedName>
</protein>
<feature type="transmembrane region" description="Helical" evidence="10">
    <location>
        <begin position="318"/>
        <end position="342"/>
    </location>
</feature>
<dbReference type="InterPro" id="IPR036259">
    <property type="entry name" value="MFS_trans_sf"/>
</dbReference>
<dbReference type="GO" id="GO:0005471">
    <property type="term" value="F:ATP:ADP antiporter activity"/>
    <property type="evidence" value="ECO:0007669"/>
    <property type="project" value="InterPro"/>
</dbReference>
<name>A0AAD2FC35_9STRA</name>
<evidence type="ECO:0000256" key="8">
    <source>
        <dbReference type="ARBA" id="ARBA00023136"/>
    </source>
</evidence>
<feature type="transmembrane region" description="Helical" evidence="10">
    <location>
        <begin position="71"/>
        <end position="89"/>
    </location>
</feature>
<keyword evidence="5" id="KW-0547">Nucleotide-binding</keyword>
<keyword evidence="3" id="KW-0813">Transport</keyword>
<evidence type="ECO:0000256" key="6">
    <source>
        <dbReference type="ARBA" id="ARBA00022840"/>
    </source>
</evidence>
<reference evidence="11" key="1">
    <citation type="submission" date="2023-08" db="EMBL/GenBank/DDBJ databases">
        <authorList>
            <person name="Audoor S."/>
            <person name="Bilcke G."/>
        </authorList>
    </citation>
    <scope>NUCLEOTIDE SEQUENCE</scope>
</reference>
<evidence type="ECO:0000256" key="1">
    <source>
        <dbReference type="ARBA" id="ARBA00004141"/>
    </source>
</evidence>
<dbReference type="GO" id="GO:0016020">
    <property type="term" value="C:membrane"/>
    <property type="evidence" value="ECO:0007669"/>
    <property type="project" value="UniProtKB-SubCell"/>
</dbReference>
<feature type="region of interest" description="Disordered" evidence="9">
    <location>
        <begin position="274"/>
        <end position="298"/>
    </location>
</feature>
<evidence type="ECO:0000256" key="9">
    <source>
        <dbReference type="SAM" id="MobiDB-lite"/>
    </source>
</evidence>
<dbReference type="InterPro" id="IPR004667">
    <property type="entry name" value="ADP_ATP_car_bac_type"/>
</dbReference>
<comment type="similarity">
    <text evidence="2">Belongs to the ADP/ATP translocase tlc family.</text>
</comment>
<evidence type="ECO:0000256" key="5">
    <source>
        <dbReference type="ARBA" id="ARBA00022741"/>
    </source>
</evidence>
<proteinExistence type="inferred from homology"/>
<dbReference type="SUPFAM" id="SSF103473">
    <property type="entry name" value="MFS general substrate transporter"/>
    <property type="match status" value="1"/>
</dbReference>
<evidence type="ECO:0008006" key="13">
    <source>
        <dbReference type="Google" id="ProtNLM"/>
    </source>
</evidence>
<accession>A0AAD2FC35</accession>
<evidence type="ECO:0000256" key="2">
    <source>
        <dbReference type="ARBA" id="ARBA00007127"/>
    </source>
</evidence>
<comment type="caution">
    <text evidence="11">The sequence shown here is derived from an EMBL/GenBank/DDBJ whole genome shotgun (WGS) entry which is preliminary data.</text>
</comment>
<organism evidence="11 12">
    <name type="scientific">Cylindrotheca closterium</name>
    <dbReference type="NCBI Taxonomy" id="2856"/>
    <lineage>
        <taxon>Eukaryota</taxon>
        <taxon>Sar</taxon>
        <taxon>Stramenopiles</taxon>
        <taxon>Ochrophyta</taxon>
        <taxon>Bacillariophyta</taxon>
        <taxon>Bacillariophyceae</taxon>
        <taxon>Bacillariophycidae</taxon>
        <taxon>Bacillariales</taxon>
        <taxon>Bacillariaceae</taxon>
        <taxon>Cylindrotheca</taxon>
    </lineage>
</organism>
<gene>
    <name evidence="11" type="ORF">CYCCA115_LOCUS1902</name>
</gene>
<keyword evidence="4 10" id="KW-0812">Transmembrane</keyword>
<evidence type="ECO:0000256" key="3">
    <source>
        <dbReference type="ARBA" id="ARBA00022448"/>
    </source>
</evidence>
<evidence type="ECO:0000313" key="12">
    <source>
        <dbReference type="Proteomes" id="UP001295423"/>
    </source>
</evidence>
<dbReference type="PANTHER" id="PTHR31187">
    <property type="match status" value="1"/>
</dbReference>
<evidence type="ECO:0000313" key="11">
    <source>
        <dbReference type="EMBL" id="CAJ1930323.1"/>
    </source>
</evidence>
<sequence length="519" mass="55897">MTLSIVPVLAASSAPSALNQALLVGRGGAAILAASGASSLIDPAITALRGGESKKVSKSEKKLQITKEGKSVLCMAIAMSLHYLGYSFARPITVALFTSASTGYPGVPGAYPFTMAFVSPLSLILLMGYGKVLERDGPRRALKKTTFLCSIAILMVSALVEATQRSGAAFWGIPAMKFITGPLYLFRESYVQLITSQYWSFMASVLTPNQSAKWFAPIAGLTSISSAAGGMAVSGLTKKLKLSGTLACTGLALLSSIVATEKAYSIAEVNGFSPEHGPQKSKKSKGKGRMKAAEKKEEKDGMVDNARKLFKRVPVLRALFFEILASQGLATLLNVCFVQSLGKSIPDDTERAGWVGNFYALINLISMSLQFGVLPLLMQVIEPKDLWRSIPVISLACITFQSLQHDPSLYVVSLSLLVMKVLEYSARRMLDEMVYVPLDFESRFVGKEVIGVFGYRFGKSLMSLSLSGLTSAFGNFSLRQLSMFCQLAGLGWAKTAWDLSALVPTQKEAQDSYNSSHKK</sequence>
<dbReference type="PANTHER" id="PTHR31187:SF1">
    <property type="entry name" value="ADP,ATP CARRIER PROTEIN 1"/>
    <property type="match status" value="1"/>
</dbReference>
<dbReference type="Proteomes" id="UP001295423">
    <property type="component" value="Unassembled WGS sequence"/>
</dbReference>
<evidence type="ECO:0000256" key="10">
    <source>
        <dbReference type="SAM" id="Phobius"/>
    </source>
</evidence>
<keyword evidence="12" id="KW-1185">Reference proteome</keyword>
<keyword evidence="8 10" id="KW-0472">Membrane</keyword>
<evidence type="ECO:0000256" key="4">
    <source>
        <dbReference type="ARBA" id="ARBA00022692"/>
    </source>
</evidence>
<dbReference type="GO" id="GO:0005524">
    <property type="term" value="F:ATP binding"/>
    <property type="evidence" value="ECO:0007669"/>
    <property type="project" value="UniProtKB-KW"/>
</dbReference>
<keyword evidence="7 10" id="KW-1133">Transmembrane helix</keyword>
<comment type="subcellular location">
    <subcellularLocation>
        <location evidence="1">Membrane</location>
        <topology evidence="1">Multi-pass membrane protein</topology>
    </subcellularLocation>
</comment>
<keyword evidence="6" id="KW-0067">ATP-binding</keyword>
<dbReference type="EMBL" id="CAKOGP040000113">
    <property type="protein sequence ID" value="CAJ1930323.1"/>
    <property type="molecule type" value="Genomic_DNA"/>
</dbReference>
<feature type="transmembrane region" description="Helical" evidence="10">
    <location>
        <begin position="354"/>
        <end position="374"/>
    </location>
</feature>
<feature type="transmembrane region" description="Helical" evidence="10">
    <location>
        <begin position="109"/>
        <end position="129"/>
    </location>
</feature>
<feature type="compositionally biased region" description="Basic residues" evidence="9">
    <location>
        <begin position="279"/>
        <end position="290"/>
    </location>
</feature>
<evidence type="ECO:0000256" key="7">
    <source>
        <dbReference type="ARBA" id="ARBA00022989"/>
    </source>
</evidence>
<feature type="transmembrane region" description="Helical" evidence="10">
    <location>
        <begin position="141"/>
        <end position="162"/>
    </location>
</feature>